<dbReference type="Proteomes" id="UP000694568">
    <property type="component" value="Unplaced"/>
</dbReference>
<dbReference type="GO" id="GO:0051301">
    <property type="term" value="P:cell division"/>
    <property type="evidence" value="ECO:0007669"/>
    <property type="project" value="UniProtKB-KW"/>
</dbReference>
<dbReference type="PROSITE" id="PS50106">
    <property type="entry name" value="PDZ"/>
    <property type="match status" value="3"/>
</dbReference>
<dbReference type="InterPro" id="IPR021922">
    <property type="entry name" value="Par3/HAL_N"/>
</dbReference>
<dbReference type="GO" id="GO:0005912">
    <property type="term" value="C:adherens junction"/>
    <property type="evidence" value="ECO:0007669"/>
    <property type="project" value="TreeGrafter"/>
</dbReference>
<dbReference type="InterPro" id="IPR036034">
    <property type="entry name" value="PDZ_sf"/>
</dbReference>
<dbReference type="AlphaFoldDB" id="A0A8C9ZSU6"/>
<evidence type="ECO:0000256" key="4">
    <source>
        <dbReference type="ARBA" id="ARBA00023306"/>
    </source>
</evidence>
<keyword evidence="4" id="KW-0131">Cell cycle</keyword>
<feature type="domain" description="PDZ" evidence="6">
    <location>
        <begin position="270"/>
        <end position="345"/>
    </location>
</feature>
<feature type="compositionally biased region" description="Basic and acidic residues" evidence="5">
    <location>
        <begin position="988"/>
        <end position="1009"/>
    </location>
</feature>
<dbReference type="GO" id="GO:0045197">
    <property type="term" value="P:establishment or maintenance of epithelial cell apical/basal polarity"/>
    <property type="evidence" value="ECO:0007669"/>
    <property type="project" value="TreeGrafter"/>
</dbReference>
<organism evidence="7 8">
    <name type="scientific">Sander lucioperca</name>
    <name type="common">Pike-perch</name>
    <name type="synonym">Perca lucioperca</name>
    <dbReference type="NCBI Taxonomy" id="283035"/>
    <lineage>
        <taxon>Eukaryota</taxon>
        <taxon>Metazoa</taxon>
        <taxon>Chordata</taxon>
        <taxon>Craniata</taxon>
        <taxon>Vertebrata</taxon>
        <taxon>Euteleostomi</taxon>
        <taxon>Actinopterygii</taxon>
        <taxon>Neopterygii</taxon>
        <taxon>Teleostei</taxon>
        <taxon>Neoteleostei</taxon>
        <taxon>Acanthomorphata</taxon>
        <taxon>Eupercaria</taxon>
        <taxon>Perciformes</taxon>
        <taxon>Percoidei</taxon>
        <taxon>Percidae</taxon>
        <taxon>Luciopercinae</taxon>
        <taxon>Sander</taxon>
    </lineage>
</organism>
<evidence type="ECO:0000256" key="2">
    <source>
        <dbReference type="ARBA" id="ARBA00022618"/>
    </source>
</evidence>
<dbReference type="GO" id="GO:0035091">
    <property type="term" value="F:phosphatidylinositol binding"/>
    <property type="evidence" value="ECO:0007669"/>
    <property type="project" value="TreeGrafter"/>
</dbReference>
<keyword evidence="2" id="KW-0132">Cell division</keyword>
<dbReference type="PANTHER" id="PTHR16484:SF10">
    <property type="entry name" value="PARTITIONING DEFECTIVE 3 HOMOLOG"/>
    <property type="match status" value="1"/>
</dbReference>
<evidence type="ECO:0000259" key="6">
    <source>
        <dbReference type="PROSITE" id="PS50106"/>
    </source>
</evidence>
<dbReference type="Ensembl" id="ENSSLUT00000045351.1">
    <property type="protein sequence ID" value="ENSSLUP00000043960.1"/>
    <property type="gene ID" value="ENSSLUG00000019393.1"/>
</dbReference>
<dbReference type="GO" id="GO:0030010">
    <property type="term" value="P:establishment of cell polarity"/>
    <property type="evidence" value="ECO:0007669"/>
    <property type="project" value="TreeGrafter"/>
</dbReference>
<feature type="compositionally biased region" description="Polar residues" evidence="5">
    <location>
        <begin position="101"/>
        <end position="110"/>
    </location>
</feature>
<sequence length="1127" mass="124576">MKVTVCFGRTRVVVPCGDGNIQVHSLIEQAAMRYKKAIAKDPSYWVQVHRLEHGDGGILDLDDMLCDVVDDKDRLVAVYEEQDPHNGGDGTSASSTGTQSPEPFTSDMSSASAFQPYQANSEIEVTPSALRSNMPLHVRRTSDPSLAGLPTGEIPVGPEEPSRKNPTRWSTTVGFQKHKHKPNTSTGTSSLERKVTINLAYRSLPRDASGWTTQFQREMTRSSLSANHPMVDRWLDRQEQEEEEEERRRQERRIERIEPIGRADSSLEYSPPVEVSNGGGPLGIHVVPLSSQDVRTQGLLVKRLERGGKAEQERLFQENDCIVKINQGDIRHLRFEQAQNIFKQAMRGPVILFHVVPAAMKRQYELLSAQSELSPPHSNRVRFGLDSQQSGDRSSLVGGLTSQRSTPEPSRRYTMLPHTLVSTTSSAPSTSPSLQRRVSTNPSTSSYLKNKGRRFNIQLKKGPEGLGFSITSRDVPIGGSAPIYVKNILPRGAAIQDGRLKAGDQLLEVSGVDLNGKSQEEVVALLRATPMGGTVNLSVIRPEDSLLPREVVKEDDMVLTADGTQEFLTFEIPLNDSGSAGLGVSVKGNRSKENHADLGIFVKSIINGGAASKDGRLRVNDQLIADAMETLRTSMSVEGNKRGMIQLIVARQVSKNNEVVAPCSPPVLEHPVNSLMDSQERRISNSLYETIEGFHSNSTPRANMIGRIGNYQLSPTVNMPQDDIVMIEDDRPPLLPAHLSDQSSSSSHDDMGFVGEYPVPWIHDSLSPDADPDGSFLREGFGRQSMSEKRTKQYENANDLEIIKARKSKSMDLVADEINLTLFPLSIGSAEVGPSLGLKKSSSLESLQKAVAEALLNGEINVNRPRSRIARGRGCNESFRAAIDKSYEKPGVTTAEEENSMETLDEDTEGSSRSGRESMSTSGDLIVGPGLNGNLSKDDRQKDRDKVWGKEKKKPERDKEKENDKDKNKAKKGVLKGLGEMFRFGKHRRDERPGDRMERKGSSKSKAEDMQASEEETLRMRLEQERIQAKMRELREKQAKEREYAEIQDIVGGTFSSDEEHTYAGIGSLDSSVDSSSMEPHNHHYHLPRGPQSPHLPLSPQDNGPPLEALYAQVNKPRNGRPAAPDR</sequence>
<feature type="compositionally biased region" description="Acidic residues" evidence="5">
    <location>
        <begin position="895"/>
        <end position="909"/>
    </location>
</feature>
<dbReference type="GO" id="GO:0005938">
    <property type="term" value="C:cell cortex"/>
    <property type="evidence" value="ECO:0007669"/>
    <property type="project" value="TreeGrafter"/>
</dbReference>
<dbReference type="GO" id="GO:0043296">
    <property type="term" value="C:apical junction complex"/>
    <property type="evidence" value="ECO:0007669"/>
    <property type="project" value="TreeGrafter"/>
</dbReference>
<dbReference type="PANTHER" id="PTHR16484">
    <property type="entry name" value="PARTITIONING DEFECTIVE 3 RELATED"/>
    <property type="match status" value="1"/>
</dbReference>
<evidence type="ECO:0000313" key="8">
    <source>
        <dbReference type="Proteomes" id="UP000694568"/>
    </source>
</evidence>
<proteinExistence type="inferred from homology"/>
<dbReference type="CDD" id="cd23058">
    <property type="entry name" value="PDZ2_Par3-like"/>
    <property type="match status" value="1"/>
</dbReference>
<feature type="compositionally biased region" description="Low complexity" evidence="5">
    <location>
        <begin position="1068"/>
        <end position="1077"/>
    </location>
</feature>
<feature type="compositionally biased region" description="Polar residues" evidence="5">
    <location>
        <begin position="434"/>
        <end position="447"/>
    </location>
</feature>
<keyword evidence="3" id="KW-0677">Repeat</keyword>
<feature type="region of interest" description="Disordered" evidence="5">
    <location>
        <begin position="371"/>
        <end position="447"/>
    </location>
</feature>
<dbReference type="InterPro" id="IPR052213">
    <property type="entry name" value="PAR3"/>
</dbReference>
<reference evidence="7" key="2">
    <citation type="submission" date="2025-09" db="UniProtKB">
        <authorList>
            <consortium name="Ensembl"/>
        </authorList>
    </citation>
    <scope>IDENTIFICATION</scope>
</reference>
<evidence type="ECO:0000313" key="7">
    <source>
        <dbReference type="Ensembl" id="ENSSLUP00000043960.1"/>
    </source>
</evidence>
<dbReference type="Gene3D" id="2.30.42.10">
    <property type="match status" value="3"/>
</dbReference>
<feature type="compositionally biased region" description="Low complexity" evidence="5">
    <location>
        <begin position="911"/>
        <end position="922"/>
    </location>
</feature>
<protein>
    <submittedName>
        <fullName evidence="7">Par-3 family cell polarity regulator</fullName>
    </submittedName>
</protein>
<feature type="region of interest" description="Disordered" evidence="5">
    <location>
        <begin position="140"/>
        <end position="191"/>
    </location>
</feature>
<accession>A0A8C9ZSU6</accession>
<evidence type="ECO:0000256" key="5">
    <source>
        <dbReference type="SAM" id="MobiDB-lite"/>
    </source>
</evidence>
<keyword evidence="8" id="KW-1185">Reference proteome</keyword>
<dbReference type="Gene3D" id="3.10.20.90">
    <property type="entry name" value="Phosphatidylinositol 3-kinase Catalytic Subunit, Chain A, domain 1"/>
    <property type="match status" value="1"/>
</dbReference>
<feature type="domain" description="PDZ" evidence="6">
    <location>
        <begin position="571"/>
        <end position="625"/>
    </location>
</feature>
<feature type="region of interest" description="Disordered" evidence="5">
    <location>
        <begin position="80"/>
        <end position="110"/>
    </location>
</feature>
<feature type="domain" description="PDZ" evidence="6">
    <location>
        <begin position="456"/>
        <end position="530"/>
    </location>
</feature>
<dbReference type="GO" id="GO:0007155">
    <property type="term" value="P:cell adhesion"/>
    <property type="evidence" value="ECO:0007669"/>
    <property type="project" value="TreeGrafter"/>
</dbReference>
<dbReference type="Pfam" id="PF12053">
    <property type="entry name" value="Par3_HAL_N_term"/>
    <property type="match status" value="1"/>
</dbReference>
<dbReference type="CDD" id="cd23059">
    <property type="entry name" value="PDZ3_Par3-like"/>
    <property type="match status" value="1"/>
</dbReference>
<dbReference type="GO" id="GO:0016324">
    <property type="term" value="C:apical plasma membrane"/>
    <property type="evidence" value="ECO:0007669"/>
    <property type="project" value="TreeGrafter"/>
</dbReference>
<dbReference type="GO" id="GO:0000226">
    <property type="term" value="P:microtubule cytoskeleton organization"/>
    <property type="evidence" value="ECO:0007669"/>
    <property type="project" value="TreeGrafter"/>
</dbReference>
<feature type="region of interest" description="Disordered" evidence="5">
    <location>
        <begin position="1054"/>
        <end position="1108"/>
    </location>
</feature>
<feature type="region of interest" description="Disordered" evidence="5">
    <location>
        <begin position="220"/>
        <end position="251"/>
    </location>
</feature>
<feature type="compositionally biased region" description="Basic and acidic residues" evidence="5">
    <location>
        <begin position="936"/>
        <end position="967"/>
    </location>
</feature>
<dbReference type="GO" id="GO:0051660">
    <property type="term" value="P:establishment of centrosome localization"/>
    <property type="evidence" value="ECO:0007669"/>
    <property type="project" value="TreeGrafter"/>
</dbReference>
<feature type="compositionally biased region" description="Low complexity" evidence="5">
    <location>
        <begin position="91"/>
        <end position="100"/>
    </location>
</feature>
<dbReference type="GeneTree" id="ENSGT00950000183214"/>
<reference evidence="7" key="1">
    <citation type="submission" date="2025-08" db="UniProtKB">
        <authorList>
            <consortium name="Ensembl"/>
        </authorList>
    </citation>
    <scope>IDENTIFICATION</scope>
</reference>
<gene>
    <name evidence="7" type="primary">PARD3</name>
</gene>
<dbReference type="InterPro" id="IPR001478">
    <property type="entry name" value="PDZ"/>
</dbReference>
<name>A0A8C9ZSU6_SANLU</name>
<comment type="similarity">
    <text evidence="1">Belongs to the PAR3 family.</text>
</comment>
<dbReference type="GO" id="GO:0008104">
    <property type="term" value="P:intracellular protein localization"/>
    <property type="evidence" value="ECO:0007669"/>
    <property type="project" value="TreeGrafter"/>
</dbReference>
<evidence type="ECO:0000256" key="1">
    <source>
        <dbReference type="ARBA" id="ARBA00005358"/>
    </source>
</evidence>
<feature type="region of interest" description="Disordered" evidence="5">
    <location>
        <begin position="886"/>
        <end position="1024"/>
    </location>
</feature>
<dbReference type="FunFam" id="3.10.20.90:FF:000017">
    <property type="entry name" value="partitioning defective 3 homolog isoform X2"/>
    <property type="match status" value="1"/>
</dbReference>
<feature type="compositionally biased region" description="Low complexity" evidence="5">
    <location>
        <begin position="422"/>
        <end position="433"/>
    </location>
</feature>
<dbReference type="FunFam" id="2.30.42.10:FF:000011">
    <property type="entry name" value="partitioning defective 3 homolog isoform X1"/>
    <property type="match status" value="1"/>
</dbReference>
<dbReference type="SUPFAM" id="SSF50156">
    <property type="entry name" value="PDZ domain-like"/>
    <property type="match status" value="3"/>
</dbReference>
<evidence type="ECO:0000256" key="3">
    <source>
        <dbReference type="ARBA" id="ARBA00022737"/>
    </source>
</evidence>
<dbReference type="Pfam" id="PF00595">
    <property type="entry name" value="PDZ"/>
    <property type="match status" value="3"/>
</dbReference>
<dbReference type="SMART" id="SM00228">
    <property type="entry name" value="PDZ"/>
    <property type="match status" value="3"/>
</dbReference>